<protein>
    <submittedName>
        <fullName evidence="1">Uncharacterized protein</fullName>
    </submittedName>
</protein>
<name>A0A0E3UWY0_9BACT</name>
<evidence type="ECO:0000313" key="1">
    <source>
        <dbReference type="EMBL" id="AKD03111.1"/>
    </source>
</evidence>
<dbReference type="AlphaFoldDB" id="A0A0E3UWY0"/>
<keyword evidence="2" id="KW-1185">Reference proteome</keyword>
<dbReference type="EMBL" id="CP009621">
    <property type="protein sequence ID" value="AKD03111.1"/>
    <property type="molecule type" value="Genomic_DNA"/>
</dbReference>
<dbReference type="Proteomes" id="UP000033109">
    <property type="component" value="Chromosome"/>
</dbReference>
<proteinExistence type="predicted"/>
<accession>A0A0E3UWY0</accession>
<dbReference type="KEGG" id="pko:PKOR_08240"/>
<evidence type="ECO:0000313" key="2">
    <source>
        <dbReference type="Proteomes" id="UP000033109"/>
    </source>
</evidence>
<reference evidence="1 2" key="1">
    <citation type="journal article" date="2015" name="Sci. Rep.">
        <title>Unraveling adaptation of Pontibacter korlensis to radiation and infertility in desert through complete genome and comparative transcriptomic analysis.</title>
        <authorList>
            <person name="Dai J."/>
            <person name="Dai W."/>
            <person name="Qiu C."/>
            <person name="Yang Z."/>
            <person name="Zhang Y."/>
            <person name="Zhou M."/>
            <person name="Zhang L."/>
            <person name="Fang C."/>
            <person name="Gao Q."/>
            <person name="Yang Q."/>
            <person name="Li X."/>
            <person name="Wang Z."/>
            <person name="Wang Z."/>
            <person name="Jia Z."/>
            <person name="Chen X."/>
        </authorList>
    </citation>
    <scope>NUCLEOTIDE SEQUENCE [LARGE SCALE GENOMIC DNA]</scope>
    <source>
        <strain evidence="1 2">X14-1T</strain>
    </source>
</reference>
<sequence>MNAQKNLQMILTTLLLILAVLAMDWQKEDYTDKVSTAVVTSNTTTDTSETNQLLNTSCCLEHALEAAEAGRLMEEEEDWEGLLHTFSTDNRPILFLGHDPAKRVTAIYFRKKPQPAS</sequence>
<gene>
    <name evidence="1" type="ORF">PKOR_08240</name>
</gene>
<organism evidence="1 2">
    <name type="scientific">Pontibacter korlensis</name>
    <dbReference type="NCBI Taxonomy" id="400092"/>
    <lineage>
        <taxon>Bacteria</taxon>
        <taxon>Pseudomonadati</taxon>
        <taxon>Bacteroidota</taxon>
        <taxon>Cytophagia</taxon>
        <taxon>Cytophagales</taxon>
        <taxon>Hymenobacteraceae</taxon>
        <taxon>Pontibacter</taxon>
    </lineage>
</organism>
<dbReference type="HOGENOM" id="CLU_2082679_0_0_10"/>
<dbReference type="PATRIC" id="fig|400092.3.peg.1819"/>